<evidence type="ECO:0000313" key="1">
    <source>
        <dbReference type="EMBL" id="GEM07102.1"/>
    </source>
</evidence>
<protein>
    <submittedName>
        <fullName evidence="1">Uncharacterized protein</fullName>
    </submittedName>
</protein>
<reference evidence="1 2" key="1">
    <citation type="submission" date="2019-07" db="EMBL/GenBank/DDBJ databases">
        <title>Rhodotorula toruloides NBRC10032 genome sequencing.</title>
        <authorList>
            <person name="Shida Y."/>
            <person name="Takaku H."/>
            <person name="Ogasawara W."/>
            <person name="Mori K."/>
        </authorList>
    </citation>
    <scope>NUCLEOTIDE SEQUENCE [LARGE SCALE GENOMIC DNA]</scope>
    <source>
        <strain evidence="1 2">NBRC10032</strain>
    </source>
</reference>
<comment type="caution">
    <text evidence="1">The sequence shown here is derived from an EMBL/GenBank/DDBJ whole genome shotgun (WGS) entry which is preliminary data.</text>
</comment>
<name>A0A511K9T9_RHOTO</name>
<gene>
    <name evidence="1" type="ORF">Rt10032_c02g1119</name>
</gene>
<evidence type="ECO:0000313" key="2">
    <source>
        <dbReference type="Proteomes" id="UP000321518"/>
    </source>
</evidence>
<sequence>MSNPPRPEIKPGHGSIREARDYFLGLPAPANPRYAAYKAEKLLEWMVSRYPGCRLYEPATDGDLDHAKKCKHGGRRGSLDLRSKGCVAGGVGGAEHGEVFVRVNERGRKEWILPAIPAAVVWSRGVQTLDRQGWVVLHIDDRGSTDGYERLVCPAYVLKPNAPNQPRIGRVPASMRKWKAGWLSGFEQPYGLSVESNGTKFERHYQVYRISQDYTYSQ</sequence>
<dbReference type="AlphaFoldDB" id="A0A511K9T9"/>
<accession>A0A511K9T9</accession>
<dbReference type="EMBL" id="BJWK01000002">
    <property type="protein sequence ID" value="GEM07102.1"/>
    <property type="molecule type" value="Genomic_DNA"/>
</dbReference>
<dbReference type="Proteomes" id="UP000321518">
    <property type="component" value="Unassembled WGS sequence"/>
</dbReference>
<proteinExistence type="predicted"/>
<organism evidence="1 2">
    <name type="scientific">Rhodotorula toruloides</name>
    <name type="common">Yeast</name>
    <name type="synonym">Rhodosporidium toruloides</name>
    <dbReference type="NCBI Taxonomy" id="5286"/>
    <lineage>
        <taxon>Eukaryota</taxon>
        <taxon>Fungi</taxon>
        <taxon>Dikarya</taxon>
        <taxon>Basidiomycota</taxon>
        <taxon>Pucciniomycotina</taxon>
        <taxon>Microbotryomycetes</taxon>
        <taxon>Sporidiobolales</taxon>
        <taxon>Sporidiobolaceae</taxon>
        <taxon>Rhodotorula</taxon>
    </lineage>
</organism>